<comment type="caution">
    <text evidence="2">The sequence shown here is derived from an EMBL/GenBank/DDBJ whole genome shotgun (WGS) entry which is preliminary data.</text>
</comment>
<feature type="transmembrane region" description="Helical" evidence="1">
    <location>
        <begin position="87"/>
        <end position="107"/>
    </location>
</feature>
<keyword evidence="1" id="KW-1133">Transmembrane helix</keyword>
<feature type="transmembrane region" description="Helical" evidence="1">
    <location>
        <begin position="119"/>
        <end position="143"/>
    </location>
</feature>
<dbReference type="AlphaFoldDB" id="A0A1Y3B6Z0"/>
<dbReference type="PANTHER" id="PTHR11161:SF0">
    <property type="entry name" value="O-ACYLTRANSFERASE LIKE PROTEIN"/>
    <property type="match status" value="1"/>
</dbReference>
<dbReference type="Proteomes" id="UP000194236">
    <property type="component" value="Unassembled WGS sequence"/>
</dbReference>
<feature type="transmembrane region" description="Helical" evidence="1">
    <location>
        <begin position="46"/>
        <end position="66"/>
    </location>
</feature>
<proteinExistence type="predicted"/>
<evidence type="ECO:0000256" key="1">
    <source>
        <dbReference type="SAM" id="Phobius"/>
    </source>
</evidence>
<feature type="non-terminal residue" evidence="2">
    <location>
        <position position="183"/>
    </location>
</feature>
<dbReference type="InterPro" id="IPR052728">
    <property type="entry name" value="O2_lipid_transport_reg"/>
</dbReference>
<dbReference type="EMBL" id="MUJZ01036700">
    <property type="protein sequence ID" value="OTF76601.1"/>
    <property type="molecule type" value="Genomic_DNA"/>
</dbReference>
<reference evidence="2 3" key="1">
    <citation type="submission" date="2017-03" db="EMBL/GenBank/DDBJ databases">
        <title>Genome Survey of Euroglyphus maynei.</title>
        <authorList>
            <person name="Arlian L.G."/>
            <person name="Morgan M.S."/>
            <person name="Rider S.D."/>
        </authorList>
    </citation>
    <scope>NUCLEOTIDE SEQUENCE [LARGE SCALE GENOMIC DNA]</scope>
    <source>
        <strain evidence="2">Arlian Lab</strain>
        <tissue evidence="2">Whole body</tissue>
    </source>
</reference>
<evidence type="ECO:0000313" key="2">
    <source>
        <dbReference type="EMBL" id="OTF76601.1"/>
    </source>
</evidence>
<evidence type="ECO:0008006" key="4">
    <source>
        <dbReference type="Google" id="ProtNLM"/>
    </source>
</evidence>
<accession>A0A1Y3B6Z0</accession>
<organism evidence="2 3">
    <name type="scientific">Euroglyphus maynei</name>
    <name type="common">Mayne's house dust mite</name>
    <dbReference type="NCBI Taxonomy" id="6958"/>
    <lineage>
        <taxon>Eukaryota</taxon>
        <taxon>Metazoa</taxon>
        <taxon>Ecdysozoa</taxon>
        <taxon>Arthropoda</taxon>
        <taxon>Chelicerata</taxon>
        <taxon>Arachnida</taxon>
        <taxon>Acari</taxon>
        <taxon>Acariformes</taxon>
        <taxon>Sarcoptiformes</taxon>
        <taxon>Astigmata</taxon>
        <taxon>Psoroptidia</taxon>
        <taxon>Analgoidea</taxon>
        <taxon>Pyroglyphidae</taxon>
        <taxon>Pyroglyphinae</taxon>
        <taxon>Euroglyphus</taxon>
    </lineage>
</organism>
<feature type="transmembrane region" description="Helical" evidence="1">
    <location>
        <begin position="12"/>
        <end position="34"/>
    </location>
</feature>
<keyword evidence="1" id="KW-0472">Membrane</keyword>
<evidence type="ECO:0000313" key="3">
    <source>
        <dbReference type="Proteomes" id="UP000194236"/>
    </source>
</evidence>
<dbReference type="OrthoDB" id="118951at2759"/>
<dbReference type="PANTHER" id="PTHR11161">
    <property type="entry name" value="O-ACYLTRANSFERASE"/>
    <property type="match status" value="1"/>
</dbReference>
<keyword evidence="3" id="KW-1185">Reference proteome</keyword>
<sequence>MKENHGHIYWKQYLIWIILGPLFLMQPFGSYSFIDSDKPVDDPLVSAIIFGLVRSIWSLGIFWLCLQCVQRQGGIIQRFLEAEIMQPFSRLSFSIYLVHIIPIWHYMFTIRQPIEVSLYNLLFIGVGSGTIATLLAFCLYCTFERPYVRIMKILFNHHSNISSNNYNNNVSNNNNNNNEQSAA</sequence>
<gene>
    <name evidence="2" type="ORF">BLA29_003302</name>
</gene>
<protein>
    <recommendedName>
        <fullName evidence="4">Acyltransferase 3 domain-containing protein</fullName>
    </recommendedName>
</protein>
<name>A0A1Y3B6Z0_EURMA</name>
<keyword evidence="1" id="KW-0812">Transmembrane</keyword>